<sequence>MEVSLERILLRAQVIVDEAEGRHITNQGMLRQLGMLRDAMYQGFYVLDTLRYKHFEDDDAGDCKVDSRSWALSNFSSAKRLCLSGSSSSTKDSQDLEVEDVLDRLGRPPACCFSCSAGARPTLVRAASMPPSRRPAPLVRVLDASKPPEVLKSQRLRAGSPAYPGFLTSSHAAGHRV</sequence>
<dbReference type="PANTHER" id="PTHR33377:SF23">
    <property type="entry name" value="NB-ARC DOMAIN-CONTAINING PROTEIN"/>
    <property type="match status" value="1"/>
</dbReference>
<dbReference type="AlphaFoldDB" id="A0AAD8W3E9"/>
<proteinExistence type="predicted"/>
<comment type="caution">
    <text evidence="1">The sequence shown here is derived from an EMBL/GenBank/DDBJ whole genome shotgun (WGS) entry which is preliminary data.</text>
</comment>
<name>A0AAD8W3E9_LOLMU</name>
<dbReference type="PANTHER" id="PTHR33377">
    <property type="entry name" value="OS10G0134700 PROTEIN-RELATED"/>
    <property type="match status" value="1"/>
</dbReference>
<reference evidence="1" key="1">
    <citation type="submission" date="2023-07" db="EMBL/GenBank/DDBJ databases">
        <title>A chromosome-level genome assembly of Lolium multiflorum.</title>
        <authorList>
            <person name="Chen Y."/>
            <person name="Copetti D."/>
            <person name="Kolliker R."/>
            <person name="Studer B."/>
        </authorList>
    </citation>
    <scope>NUCLEOTIDE SEQUENCE</scope>
    <source>
        <strain evidence="1">02402/16</strain>
        <tissue evidence="1">Leaf</tissue>
    </source>
</reference>
<keyword evidence="2" id="KW-1185">Reference proteome</keyword>
<dbReference type="Proteomes" id="UP001231189">
    <property type="component" value="Unassembled WGS sequence"/>
</dbReference>
<dbReference type="EMBL" id="JAUUTY010000005">
    <property type="protein sequence ID" value="KAK1631398.1"/>
    <property type="molecule type" value="Genomic_DNA"/>
</dbReference>
<protein>
    <recommendedName>
        <fullName evidence="3">Rx N-terminal domain-containing protein</fullName>
    </recommendedName>
</protein>
<organism evidence="1 2">
    <name type="scientific">Lolium multiflorum</name>
    <name type="common">Italian ryegrass</name>
    <name type="synonym">Lolium perenne subsp. multiflorum</name>
    <dbReference type="NCBI Taxonomy" id="4521"/>
    <lineage>
        <taxon>Eukaryota</taxon>
        <taxon>Viridiplantae</taxon>
        <taxon>Streptophyta</taxon>
        <taxon>Embryophyta</taxon>
        <taxon>Tracheophyta</taxon>
        <taxon>Spermatophyta</taxon>
        <taxon>Magnoliopsida</taxon>
        <taxon>Liliopsida</taxon>
        <taxon>Poales</taxon>
        <taxon>Poaceae</taxon>
        <taxon>BOP clade</taxon>
        <taxon>Pooideae</taxon>
        <taxon>Poodae</taxon>
        <taxon>Poeae</taxon>
        <taxon>Poeae Chloroplast Group 2 (Poeae type)</taxon>
        <taxon>Loliodinae</taxon>
        <taxon>Loliinae</taxon>
        <taxon>Lolium</taxon>
    </lineage>
</organism>
<evidence type="ECO:0000313" key="2">
    <source>
        <dbReference type="Proteomes" id="UP001231189"/>
    </source>
</evidence>
<accession>A0AAD8W3E9</accession>
<gene>
    <name evidence="1" type="ORF">QYE76_005713</name>
</gene>
<evidence type="ECO:0000313" key="1">
    <source>
        <dbReference type="EMBL" id="KAK1631398.1"/>
    </source>
</evidence>
<evidence type="ECO:0008006" key="3">
    <source>
        <dbReference type="Google" id="ProtNLM"/>
    </source>
</evidence>